<evidence type="ECO:0000313" key="3">
    <source>
        <dbReference type="Proteomes" id="UP001611415"/>
    </source>
</evidence>
<accession>A0ABW7X747</accession>
<protein>
    <submittedName>
        <fullName evidence="2">Uncharacterized protein</fullName>
    </submittedName>
</protein>
<dbReference type="Proteomes" id="UP001611415">
    <property type="component" value="Unassembled WGS sequence"/>
</dbReference>
<gene>
    <name evidence="2" type="ORF">ACH49W_26560</name>
</gene>
<sequence>MALQHLPQHALATLTGLALLAALGAPPITLLALTMTLGCAILAAVLREPRPADRPRGRNQPASTPPARGASLGA</sequence>
<keyword evidence="3" id="KW-1185">Reference proteome</keyword>
<feature type="region of interest" description="Disordered" evidence="1">
    <location>
        <begin position="48"/>
        <end position="74"/>
    </location>
</feature>
<organism evidence="2 3">
    <name type="scientific">Nocardia xishanensis</name>
    <dbReference type="NCBI Taxonomy" id="238964"/>
    <lineage>
        <taxon>Bacteria</taxon>
        <taxon>Bacillati</taxon>
        <taxon>Actinomycetota</taxon>
        <taxon>Actinomycetes</taxon>
        <taxon>Mycobacteriales</taxon>
        <taxon>Nocardiaceae</taxon>
        <taxon>Nocardia</taxon>
    </lineage>
</organism>
<evidence type="ECO:0000256" key="1">
    <source>
        <dbReference type="SAM" id="MobiDB-lite"/>
    </source>
</evidence>
<dbReference type="EMBL" id="JBIRYO010000020">
    <property type="protein sequence ID" value="MFI2476960.1"/>
    <property type="molecule type" value="Genomic_DNA"/>
</dbReference>
<name>A0ABW7X747_9NOCA</name>
<dbReference type="RefSeq" id="WP_357409937.1">
    <property type="nucleotide sequence ID" value="NZ_JBEYCD010000017.1"/>
</dbReference>
<evidence type="ECO:0000313" key="2">
    <source>
        <dbReference type="EMBL" id="MFI2476960.1"/>
    </source>
</evidence>
<reference evidence="2 3" key="1">
    <citation type="submission" date="2024-10" db="EMBL/GenBank/DDBJ databases">
        <title>The Natural Products Discovery Center: Release of the First 8490 Sequenced Strains for Exploring Actinobacteria Biosynthetic Diversity.</title>
        <authorList>
            <person name="Kalkreuter E."/>
            <person name="Kautsar S.A."/>
            <person name="Yang D."/>
            <person name="Bader C.D."/>
            <person name="Teijaro C.N."/>
            <person name="Fluegel L."/>
            <person name="Davis C.M."/>
            <person name="Simpson J.R."/>
            <person name="Lauterbach L."/>
            <person name="Steele A.D."/>
            <person name="Gui C."/>
            <person name="Meng S."/>
            <person name="Li G."/>
            <person name="Viehrig K."/>
            <person name="Ye F."/>
            <person name="Su P."/>
            <person name="Kiefer A.F."/>
            <person name="Nichols A."/>
            <person name="Cepeda A.J."/>
            <person name="Yan W."/>
            <person name="Fan B."/>
            <person name="Jiang Y."/>
            <person name="Adhikari A."/>
            <person name="Zheng C.-J."/>
            <person name="Schuster L."/>
            <person name="Cowan T.M."/>
            <person name="Smanski M.J."/>
            <person name="Chevrette M.G."/>
            <person name="De Carvalho L.P.S."/>
            <person name="Shen B."/>
        </authorList>
    </citation>
    <scope>NUCLEOTIDE SEQUENCE [LARGE SCALE GENOMIC DNA]</scope>
    <source>
        <strain evidence="2 3">NPDC019275</strain>
    </source>
</reference>
<proteinExistence type="predicted"/>
<comment type="caution">
    <text evidence="2">The sequence shown here is derived from an EMBL/GenBank/DDBJ whole genome shotgun (WGS) entry which is preliminary data.</text>
</comment>